<dbReference type="SUPFAM" id="SSF56112">
    <property type="entry name" value="Protein kinase-like (PK-like)"/>
    <property type="match status" value="1"/>
</dbReference>
<keyword evidence="2" id="KW-0808">Transferase</keyword>
<dbReference type="EMBL" id="QKWP01003377">
    <property type="protein sequence ID" value="RIB01030.1"/>
    <property type="molecule type" value="Genomic_DNA"/>
</dbReference>
<dbReference type="OrthoDB" id="346907at2759"/>
<dbReference type="GO" id="GO:0005524">
    <property type="term" value="F:ATP binding"/>
    <property type="evidence" value="ECO:0007669"/>
    <property type="project" value="InterPro"/>
</dbReference>
<dbReference type="PROSITE" id="PS50011">
    <property type="entry name" value="PROTEIN_KINASE_DOM"/>
    <property type="match status" value="1"/>
</dbReference>
<proteinExistence type="predicted"/>
<dbReference type="STRING" id="44941.A0A397TSN0"/>
<gene>
    <name evidence="2" type="ORF">C2G38_2051194</name>
</gene>
<accession>A0A397TSN0</accession>
<dbReference type="Gene3D" id="1.10.510.10">
    <property type="entry name" value="Transferase(Phosphotransferase) domain 1"/>
    <property type="match status" value="1"/>
</dbReference>
<dbReference type="InterPro" id="IPR051681">
    <property type="entry name" value="Ser/Thr_Kinases-Pseudokinases"/>
</dbReference>
<sequence>MVFDEFGPERSHWNGECYHCKRFNTSKSWCQSCDPQKIIHERMSGNKDIDNFIIKLQLKTTGFDKVIEWIPFDRLVNVQFIGEGGFGSVFSAVWLDGIRIIENDYTGKDKRWSRKPSCIVALKTLSGSQASALDFLKEFENHLQCRFNGSRLEVYGLTQNTTNEYMMVLQYANKGSLNNNLSSNFKNLTWEVKLKQLEEISNDLDKIHKAGYIHCDFHSGNILQNQCIDGRIISYIADLGLSRVADNSGSENGIYGVMPYVAPEILLGHEYTSAADIYGLGVIMAEMSTGKKPFDGFSFNTKLAVRIINGLRPEFAPGTPDRYIELAMKCMDEDPKKRPDASMVYKWLLYWKSSINTMNNQETFEIKNEFLAADEIITKMSIDSQKHPNSMYTSKFVNTQEIKALSNKIL</sequence>
<evidence type="ECO:0000313" key="3">
    <source>
        <dbReference type="Proteomes" id="UP000266673"/>
    </source>
</evidence>
<dbReference type="GO" id="GO:0004674">
    <property type="term" value="F:protein serine/threonine kinase activity"/>
    <property type="evidence" value="ECO:0007669"/>
    <property type="project" value="TreeGrafter"/>
</dbReference>
<comment type="caution">
    <text evidence="2">The sequence shown here is derived from an EMBL/GenBank/DDBJ whole genome shotgun (WGS) entry which is preliminary data.</text>
</comment>
<dbReference type="AlphaFoldDB" id="A0A397TSN0"/>
<dbReference type="PANTHER" id="PTHR44329">
    <property type="entry name" value="SERINE/THREONINE-PROTEIN KINASE TNNI3K-RELATED"/>
    <property type="match status" value="1"/>
</dbReference>
<dbReference type="InterPro" id="IPR011009">
    <property type="entry name" value="Kinase-like_dom_sf"/>
</dbReference>
<name>A0A397TSN0_9GLOM</name>
<evidence type="ECO:0000313" key="2">
    <source>
        <dbReference type="EMBL" id="RIB01030.1"/>
    </source>
</evidence>
<dbReference type="Proteomes" id="UP000266673">
    <property type="component" value="Unassembled WGS sequence"/>
</dbReference>
<organism evidence="2 3">
    <name type="scientific">Gigaspora rosea</name>
    <dbReference type="NCBI Taxonomy" id="44941"/>
    <lineage>
        <taxon>Eukaryota</taxon>
        <taxon>Fungi</taxon>
        <taxon>Fungi incertae sedis</taxon>
        <taxon>Mucoromycota</taxon>
        <taxon>Glomeromycotina</taxon>
        <taxon>Glomeromycetes</taxon>
        <taxon>Diversisporales</taxon>
        <taxon>Gigasporaceae</taxon>
        <taxon>Gigaspora</taxon>
    </lineage>
</organism>
<dbReference type="InterPro" id="IPR000719">
    <property type="entry name" value="Prot_kinase_dom"/>
</dbReference>
<keyword evidence="2" id="KW-0418">Kinase</keyword>
<keyword evidence="3" id="KW-1185">Reference proteome</keyword>
<dbReference type="InterPro" id="IPR001245">
    <property type="entry name" value="Ser-Thr/Tyr_kinase_cat_dom"/>
</dbReference>
<evidence type="ECO:0000259" key="1">
    <source>
        <dbReference type="PROSITE" id="PS50011"/>
    </source>
</evidence>
<reference evidence="2 3" key="1">
    <citation type="submission" date="2018-06" db="EMBL/GenBank/DDBJ databases">
        <title>Comparative genomics reveals the genomic features of Rhizophagus irregularis, R. cerebriforme, R. diaphanum and Gigaspora rosea, and their symbiotic lifestyle signature.</title>
        <authorList>
            <person name="Morin E."/>
            <person name="San Clemente H."/>
            <person name="Chen E.C.H."/>
            <person name="De La Providencia I."/>
            <person name="Hainaut M."/>
            <person name="Kuo A."/>
            <person name="Kohler A."/>
            <person name="Murat C."/>
            <person name="Tang N."/>
            <person name="Roy S."/>
            <person name="Loubradou J."/>
            <person name="Henrissat B."/>
            <person name="Grigoriev I.V."/>
            <person name="Corradi N."/>
            <person name="Roux C."/>
            <person name="Martin F.M."/>
        </authorList>
    </citation>
    <scope>NUCLEOTIDE SEQUENCE [LARGE SCALE GENOMIC DNA]</scope>
    <source>
        <strain evidence="2 3">DAOM 194757</strain>
    </source>
</reference>
<feature type="domain" description="Protein kinase" evidence="1">
    <location>
        <begin position="75"/>
        <end position="348"/>
    </location>
</feature>
<protein>
    <submittedName>
        <fullName evidence="2">Kinase-like domain-containing protein</fullName>
    </submittedName>
</protein>
<dbReference type="Pfam" id="PF07714">
    <property type="entry name" value="PK_Tyr_Ser-Thr"/>
    <property type="match status" value="1"/>
</dbReference>